<dbReference type="PANTHER" id="PTHR43238">
    <property type="entry name" value="GDP-L-FUCOSE SYNTHASE"/>
    <property type="match status" value="1"/>
</dbReference>
<sequence length="184" mass="20639">ISGIKMCESYYSQYGCQFFSLMPTNTYGQNDNYDLKTSHAFPALLRKIHEAKVSGAKEVAVWGSGKPTREFIHVDDIADACLFVMNKDFSQFYEQGLTHLNVGTSSEISIEDLVSLLSEIIGYKGSINYDKSMPDGTLRKVMDVSKINQLGWKHKINLEEGLAMTYALFANNRVNKSITENSTL</sequence>
<evidence type="ECO:0000313" key="2">
    <source>
        <dbReference type="EMBL" id="SVD04679.1"/>
    </source>
</evidence>
<organism evidence="2">
    <name type="scientific">marine metagenome</name>
    <dbReference type="NCBI Taxonomy" id="408172"/>
    <lineage>
        <taxon>unclassified sequences</taxon>
        <taxon>metagenomes</taxon>
        <taxon>ecological metagenomes</taxon>
    </lineage>
</organism>
<dbReference type="Gene3D" id="3.90.25.10">
    <property type="entry name" value="UDP-galactose 4-epimerase, domain 1"/>
    <property type="match status" value="1"/>
</dbReference>
<feature type="domain" description="NAD-dependent epimerase/dehydratase" evidence="1">
    <location>
        <begin position="2"/>
        <end position="88"/>
    </location>
</feature>
<dbReference type="AlphaFoldDB" id="A0A382S434"/>
<accession>A0A382S434</accession>
<evidence type="ECO:0000259" key="1">
    <source>
        <dbReference type="Pfam" id="PF01370"/>
    </source>
</evidence>
<reference evidence="2" key="1">
    <citation type="submission" date="2018-05" db="EMBL/GenBank/DDBJ databases">
        <authorList>
            <person name="Lanie J.A."/>
            <person name="Ng W.-L."/>
            <person name="Kazmierczak K.M."/>
            <person name="Andrzejewski T.M."/>
            <person name="Davidsen T.M."/>
            <person name="Wayne K.J."/>
            <person name="Tettelin H."/>
            <person name="Glass J.I."/>
            <person name="Rusch D."/>
            <person name="Podicherti R."/>
            <person name="Tsui H.-C.T."/>
            <person name="Winkler M.E."/>
        </authorList>
    </citation>
    <scope>NUCLEOTIDE SEQUENCE</scope>
</reference>
<dbReference type="Gene3D" id="3.40.50.720">
    <property type="entry name" value="NAD(P)-binding Rossmann-like Domain"/>
    <property type="match status" value="1"/>
</dbReference>
<protein>
    <recommendedName>
        <fullName evidence="1">NAD-dependent epimerase/dehydratase domain-containing protein</fullName>
    </recommendedName>
</protein>
<name>A0A382S434_9ZZZZ</name>
<feature type="non-terminal residue" evidence="2">
    <location>
        <position position="1"/>
    </location>
</feature>
<dbReference type="PANTHER" id="PTHR43238:SF1">
    <property type="entry name" value="GDP-L-FUCOSE SYNTHASE"/>
    <property type="match status" value="1"/>
</dbReference>
<proteinExistence type="predicted"/>
<dbReference type="SUPFAM" id="SSF51735">
    <property type="entry name" value="NAD(P)-binding Rossmann-fold domains"/>
    <property type="match status" value="1"/>
</dbReference>
<gene>
    <name evidence="2" type="ORF">METZ01_LOCUS357533</name>
</gene>
<dbReference type="InterPro" id="IPR001509">
    <property type="entry name" value="Epimerase_deHydtase"/>
</dbReference>
<dbReference type="GO" id="GO:0050577">
    <property type="term" value="F:GDP-L-fucose synthase activity"/>
    <property type="evidence" value="ECO:0007669"/>
    <property type="project" value="TreeGrafter"/>
</dbReference>
<dbReference type="Pfam" id="PF01370">
    <property type="entry name" value="Epimerase"/>
    <property type="match status" value="1"/>
</dbReference>
<dbReference type="EMBL" id="UINC01126294">
    <property type="protein sequence ID" value="SVD04679.1"/>
    <property type="molecule type" value="Genomic_DNA"/>
</dbReference>
<dbReference type="InterPro" id="IPR036291">
    <property type="entry name" value="NAD(P)-bd_dom_sf"/>
</dbReference>